<feature type="domain" description="Transcription regulator PadR N-terminal" evidence="1">
    <location>
        <begin position="17"/>
        <end position="88"/>
    </location>
</feature>
<reference evidence="2 3" key="1">
    <citation type="submission" date="2018-03" db="EMBL/GenBank/DDBJ databases">
        <title>Genomic Encyclopedia of Archaeal and Bacterial Type Strains, Phase II (KMG-II): from individual species to whole genera.</title>
        <authorList>
            <person name="Goeker M."/>
        </authorList>
    </citation>
    <scope>NUCLEOTIDE SEQUENCE [LARGE SCALE GENOMIC DNA]</scope>
    <source>
        <strain evidence="2 3">ATCC BAA-1496</strain>
    </source>
</reference>
<dbReference type="OrthoDB" id="122286at2"/>
<dbReference type="InterPro" id="IPR036388">
    <property type="entry name" value="WH-like_DNA-bd_sf"/>
</dbReference>
<name>A0A2T0UXN3_9MICO</name>
<dbReference type="Proteomes" id="UP000237822">
    <property type="component" value="Unassembled WGS sequence"/>
</dbReference>
<keyword evidence="3" id="KW-1185">Reference proteome</keyword>
<evidence type="ECO:0000259" key="1">
    <source>
        <dbReference type="Pfam" id="PF03551"/>
    </source>
</evidence>
<evidence type="ECO:0000313" key="2">
    <source>
        <dbReference type="EMBL" id="PRY62672.1"/>
    </source>
</evidence>
<evidence type="ECO:0000313" key="3">
    <source>
        <dbReference type="Proteomes" id="UP000237822"/>
    </source>
</evidence>
<proteinExistence type="predicted"/>
<sequence>MSTHDPQMLKGVLGLLLLSVLLDEPGYGYAIVTRLREAGFDDLAEGTVYPALTRLEAAGLLESHLERSSSGPARKYYRTTDAGRTELAARTRSWHALVTAVDTITTRTGEPA</sequence>
<dbReference type="RefSeq" id="WP_106296665.1">
    <property type="nucleotide sequence ID" value="NZ_PVTI01000004.1"/>
</dbReference>
<dbReference type="AlphaFoldDB" id="A0A2T0UXN3"/>
<dbReference type="InterPro" id="IPR036390">
    <property type="entry name" value="WH_DNA-bd_sf"/>
</dbReference>
<dbReference type="Pfam" id="PF03551">
    <property type="entry name" value="PadR"/>
    <property type="match status" value="1"/>
</dbReference>
<comment type="caution">
    <text evidence="2">The sequence shown here is derived from an EMBL/GenBank/DDBJ whole genome shotgun (WGS) entry which is preliminary data.</text>
</comment>
<dbReference type="PANTHER" id="PTHR33169">
    <property type="entry name" value="PADR-FAMILY TRANSCRIPTIONAL REGULATOR"/>
    <property type="match status" value="1"/>
</dbReference>
<dbReference type="EMBL" id="PVTI01000004">
    <property type="protein sequence ID" value="PRY62672.1"/>
    <property type="molecule type" value="Genomic_DNA"/>
</dbReference>
<dbReference type="PANTHER" id="PTHR33169:SF14">
    <property type="entry name" value="TRANSCRIPTIONAL REGULATOR RV3488"/>
    <property type="match status" value="1"/>
</dbReference>
<protein>
    <submittedName>
        <fullName evidence="2">PadR family transcriptional regulator PadR</fullName>
    </submittedName>
</protein>
<dbReference type="SUPFAM" id="SSF46785">
    <property type="entry name" value="Winged helix' DNA-binding domain"/>
    <property type="match status" value="1"/>
</dbReference>
<organism evidence="2 3">
    <name type="scientific">Knoellia remsis</name>
    <dbReference type="NCBI Taxonomy" id="407159"/>
    <lineage>
        <taxon>Bacteria</taxon>
        <taxon>Bacillati</taxon>
        <taxon>Actinomycetota</taxon>
        <taxon>Actinomycetes</taxon>
        <taxon>Micrococcales</taxon>
        <taxon>Intrasporangiaceae</taxon>
        <taxon>Knoellia</taxon>
    </lineage>
</organism>
<accession>A0A2T0UXN3</accession>
<dbReference type="InterPro" id="IPR005149">
    <property type="entry name" value="Tscrpt_reg_PadR_N"/>
</dbReference>
<dbReference type="Gene3D" id="1.10.10.10">
    <property type="entry name" value="Winged helix-like DNA-binding domain superfamily/Winged helix DNA-binding domain"/>
    <property type="match status" value="1"/>
</dbReference>
<dbReference type="InterPro" id="IPR052509">
    <property type="entry name" value="Metal_resp_DNA-bind_regulator"/>
</dbReference>
<gene>
    <name evidence="2" type="ORF">BCF74_104108</name>
</gene>